<dbReference type="RefSeq" id="XP_802789.1">
    <property type="nucleotide sequence ID" value="XM_797696.1"/>
</dbReference>
<keyword evidence="3" id="KW-1185">Reference proteome</keyword>
<dbReference type="EMBL" id="AAHK01003667">
    <property type="protein sequence ID" value="EAN81343.1"/>
    <property type="molecule type" value="Genomic_DNA"/>
</dbReference>
<dbReference type="GeneID" id="3532225"/>
<dbReference type="InParanoid" id="Q4CM42"/>
<feature type="compositionally biased region" description="Basic and acidic residues" evidence="1">
    <location>
        <begin position="108"/>
        <end position="122"/>
    </location>
</feature>
<evidence type="ECO:0000256" key="1">
    <source>
        <dbReference type="SAM" id="MobiDB-lite"/>
    </source>
</evidence>
<feature type="compositionally biased region" description="Basic residues" evidence="1">
    <location>
        <begin position="148"/>
        <end position="162"/>
    </location>
</feature>
<sequence length="162" mass="17883">MPVRSASPLRAGGWMVPSGEKLTPPQFIRAGVFMYRHIHRGGNGGPFLFPCTAGSTVATRVHPIGHMAHSTQLTISAMHAHIKATESIILTLSLGTGSGTILPRPLTHARDSSGCRHSEHTTHPPAQPPRPHHQIHVQDSQQPSRTRSEHRHHRHHRSHRHP</sequence>
<accession>Q4CM42</accession>
<gene>
    <name evidence="2" type="ORF">Tc00.1047053508115.10</name>
</gene>
<dbReference type="KEGG" id="tcr:508115.10"/>
<dbReference type="AlphaFoldDB" id="Q4CM42"/>
<comment type="caution">
    <text evidence="2">The sequence shown here is derived from an EMBL/GenBank/DDBJ whole genome shotgun (WGS) entry which is preliminary data.</text>
</comment>
<evidence type="ECO:0000313" key="2">
    <source>
        <dbReference type="EMBL" id="EAN81343.1"/>
    </source>
</evidence>
<proteinExistence type="predicted"/>
<protein>
    <submittedName>
        <fullName evidence="2">Uncharacterized protein</fullName>
    </submittedName>
</protein>
<dbReference type="PaxDb" id="353153-Q4CM42"/>
<dbReference type="Proteomes" id="UP000002296">
    <property type="component" value="Unassembled WGS sequence"/>
</dbReference>
<name>Q4CM42_TRYCC</name>
<organism evidence="2 3">
    <name type="scientific">Trypanosoma cruzi (strain CL Brener)</name>
    <dbReference type="NCBI Taxonomy" id="353153"/>
    <lineage>
        <taxon>Eukaryota</taxon>
        <taxon>Discoba</taxon>
        <taxon>Euglenozoa</taxon>
        <taxon>Kinetoplastea</taxon>
        <taxon>Metakinetoplastina</taxon>
        <taxon>Trypanosomatida</taxon>
        <taxon>Trypanosomatidae</taxon>
        <taxon>Trypanosoma</taxon>
        <taxon>Schizotrypanum</taxon>
    </lineage>
</organism>
<feature type="region of interest" description="Disordered" evidence="1">
    <location>
        <begin position="103"/>
        <end position="162"/>
    </location>
</feature>
<reference evidence="2 3" key="1">
    <citation type="journal article" date="2005" name="Science">
        <title>The genome sequence of Trypanosoma cruzi, etiologic agent of Chagas disease.</title>
        <authorList>
            <person name="El-Sayed N.M."/>
            <person name="Myler P.J."/>
            <person name="Bartholomeu D.C."/>
            <person name="Nilsson D."/>
            <person name="Aggarwal G."/>
            <person name="Tran A.N."/>
            <person name="Ghedin E."/>
            <person name="Worthey E.A."/>
            <person name="Delcher A.L."/>
            <person name="Blandin G."/>
            <person name="Westenberger S.J."/>
            <person name="Caler E."/>
            <person name="Cerqueira G.C."/>
            <person name="Branche C."/>
            <person name="Haas B."/>
            <person name="Anupama A."/>
            <person name="Arner E."/>
            <person name="Aslund L."/>
            <person name="Attipoe P."/>
            <person name="Bontempi E."/>
            <person name="Bringaud F."/>
            <person name="Burton P."/>
            <person name="Cadag E."/>
            <person name="Campbell D.A."/>
            <person name="Carrington M."/>
            <person name="Crabtree J."/>
            <person name="Darban H."/>
            <person name="da Silveira J.F."/>
            <person name="de Jong P."/>
            <person name="Edwards K."/>
            <person name="Englund P.T."/>
            <person name="Fazelina G."/>
            <person name="Feldblyum T."/>
            <person name="Ferella M."/>
            <person name="Frasch A.C."/>
            <person name="Gull K."/>
            <person name="Horn D."/>
            <person name="Hou L."/>
            <person name="Huang Y."/>
            <person name="Kindlund E."/>
            <person name="Klingbeil M."/>
            <person name="Kluge S."/>
            <person name="Koo H."/>
            <person name="Lacerda D."/>
            <person name="Levin M.J."/>
            <person name="Lorenzi H."/>
            <person name="Louie T."/>
            <person name="Machado C.R."/>
            <person name="McCulloch R."/>
            <person name="McKenna A."/>
            <person name="Mizuno Y."/>
            <person name="Mottram J.C."/>
            <person name="Nelson S."/>
            <person name="Ochaya S."/>
            <person name="Osoegawa K."/>
            <person name="Pai G."/>
            <person name="Parsons M."/>
            <person name="Pentony M."/>
            <person name="Pettersson U."/>
            <person name="Pop M."/>
            <person name="Ramirez J.L."/>
            <person name="Rinta J."/>
            <person name="Robertson L."/>
            <person name="Salzberg S.L."/>
            <person name="Sanchez D.O."/>
            <person name="Seyler A."/>
            <person name="Sharma R."/>
            <person name="Shetty J."/>
            <person name="Simpson A.J."/>
            <person name="Sisk E."/>
            <person name="Tammi M.T."/>
            <person name="Tarleton R."/>
            <person name="Teixeira S."/>
            <person name="Van Aken S."/>
            <person name="Vogt C."/>
            <person name="Ward P.N."/>
            <person name="Wickstead B."/>
            <person name="Wortman J."/>
            <person name="White O."/>
            <person name="Fraser C.M."/>
            <person name="Stuart K.D."/>
            <person name="Andersson B."/>
        </authorList>
    </citation>
    <scope>NUCLEOTIDE SEQUENCE [LARGE SCALE GENOMIC DNA]</scope>
    <source>
        <strain evidence="2 3">CL Brener</strain>
    </source>
</reference>
<evidence type="ECO:0000313" key="3">
    <source>
        <dbReference type="Proteomes" id="UP000002296"/>
    </source>
</evidence>